<reference evidence="2" key="1">
    <citation type="submission" date="2022-11" db="UniProtKB">
        <authorList>
            <consortium name="WormBaseParasite"/>
        </authorList>
    </citation>
    <scope>IDENTIFICATION</scope>
</reference>
<protein>
    <submittedName>
        <fullName evidence="2">Uncharacterized protein</fullName>
    </submittedName>
</protein>
<proteinExistence type="predicted"/>
<keyword evidence="1" id="KW-1185">Reference proteome</keyword>
<evidence type="ECO:0000313" key="1">
    <source>
        <dbReference type="Proteomes" id="UP000887572"/>
    </source>
</evidence>
<name>A0A914GU94_GLORO</name>
<sequence length="88" mass="9851">MSERASGRTTKAAEEGIWIEETDEWLDWWTTNIKLLIPEGDGRTKGKCSETPQGDSLYSLLTCAPGDDCESKAHDNPYTPIVPTGYWE</sequence>
<accession>A0A914GU94</accession>
<evidence type="ECO:0000313" key="2">
    <source>
        <dbReference type="WBParaSite" id="Gr19_v10_g10459.t1"/>
    </source>
</evidence>
<organism evidence="1 2">
    <name type="scientific">Globodera rostochiensis</name>
    <name type="common">Golden nematode worm</name>
    <name type="synonym">Heterodera rostochiensis</name>
    <dbReference type="NCBI Taxonomy" id="31243"/>
    <lineage>
        <taxon>Eukaryota</taxon>
        <taxon>Metazoa</taxon>
        <taxon>Ecdysozoa</taxon>
        <taxon>Nematoda</taxon>
        <taxon>Chromadorea</taxon>
        <taxon>Rhabditida</taxon>
        <taxon>Tylenchina</taxon>
        <taxon>Tylenchomorpha</taxon>
        <taxon>Tylenchoidea</taxon>
        <taxon>Heteroderidae</taxon>
        <taxon>Heteroderinae</taxon>
        <taxon>Globodera</taxon>
    </lineage>
</organism>
<dbReference type="Proteomes" id="UP000887572">
    <property type="component" value="Unplaced"/>
</dbReference>
<dbReference type="AlphaFoldDB" id="A0A914GU94"/>
<dbReference type="WBParaSite" id="Gr19_v10_g10459.t1">
    <property type="protein sequence ID" value="Gr19_v10_g10459.t1"/>
    <property type="gene ID" value="Gr19_v10_g10459"/>
</dbReference>